<reference evidence="2" key="1">
    <citation type="journal article" date="2022" name="bioRxiv">
        <title>Sequencing and chromosome-scale assembly of the giantPleurodeles waltlgenome.</title>
        <authorList>
            <person name="Brown T."/>
            <person name="Elewa A."/>
            <person name="Iarovenko S."/>
            <person name="Subramanian E."/>
            <person name="Araus A.J."/>
            <person name="Petzold A."/>
            <person name="Susuki M."/>
            <person name="Suzuki K.-i.T."/>
            <person name="Hayashi T."/>
            <person name="Toyoda A."/>
            <person name="Oliveira C."/>
            <person name="Osipova E."/>
            <person name="Leigh N.D."/>
            <person name="Simon A."/>
            <person name="Yun M.H."/>
        </authorList>
    </citation>
    <scope>NUCLEOTIDE SEQUENCE</scope>
    <source>
        <strain evidence="2">20211129_DDA</strain>
        <tissue evidence="2">Liver</tissue>
    </source>
</reference>
<keyword evidence="3" id="KW-1185">Reference proteome</keyword>
<sequence>MESRWGHPRVADEATGLRLPAPVPQAISASPGGLLRSYGTEQPPPGLSHQWRPMKQKNQIISLDVPGVTTGGRFAKSKEEIEAQSESESRSEWLYIGGEMLGLTPLRVAAISTALRLSLSTCVCKGTVPALGCRRPRAGFAEGPSLSSQLPFSSVEFNSIQSHTS</sequence>
<evidence type="ECO:0000313" key="2">
    <source>
        <dbReference type="EMBL" id="KAJ1200628.1"/>
    </source>
</evidence>
<comment type="caution">
    <text evidence="2">The sequence shown here is derived from an EMBL/GenBank/DDBJ whole genome shotgun (WGS) entry which is preliminary data.</text>
</comment>
<proteinExistence type="predicted"/>
<evidence type="ECO:0000313" key="3">
    <source>
        <dbReference type="Proteomes" id="UP001066276"/>
    </source>
</evidence>
<evidence type="ECO:0000256" key="1">
    <source>
        <dbReference type="SAM" id="MobiDB-lite"/>
    </source>
</evidence>
<dbReference type="EMBL" id="JANPWB010000003">
    <property type="protein sequence ID" value="KAJ1200628.1"/>
    <property type="molecule type" value="Genomic_DNA"/>
</dbReference>
<name>A0AAV7VGA4_PLEWA</name>
<accession>A0AAV7VGA4</accession>
<dbReference type="AlphaFoldDB" id="A0AAV7VGA4"/>
<protein>
    <submittedName>
        <fullName evidence="2">Uncharacterized protein</fullName>
    </submittedName>
</protein>
<feature type="compositionally biased region" description="Basic and acidic residues" evidence="1">
    <location>
        <begin position="1"/>
        <end position="12"/>
    </location>
</feature>
<organism evidence="2 3">
    <name type="scientific">Pleurodeles waltl</name>
    <name type="common">Iberian ribbed newt</name>
    <dbReference type="NCBI Taxonomy" id="8319"/>
    <lineage>
        <taxon>Eukaryota</taxon>
        <taxon>Metazoa</taxon>
        <taxon>Chordata</taxon>
        <taxon>Craniata</taxon>
        <taxon>Vertebrata</taxon>
        <taxon>Euteleostomi</taxon>
        <taxon>Amphibia</taxon>
        <taxon>Batrachia</taxon>
        <taxon>Caudata</taxon>
        <taxon>Salamandroidea</taxon>
        <taxon>Salamandridae</taxon>
        <taxon>Pleurodelinae</taxon>
        <taxon>Pleurodeles</taxon>
    </lineage>
</organism>
<feature type="region of interest" description="Disordered" evidence="1">
    <location>
        <begin position="30"/>
        <end position="49"/>
    </location>
</feature>
<gene>
    <name evidence="2" type="ORF">NDU88_004449</name>
</gene>
<feature type="region of interest" description="Disordered" evidence="1">
    <location>
        <begin position="1"/>
        <end position="23"/>
    </location>
</feature>
<dbReference type="Proteomes" id="UP001066276">
    <property type="component" value="Chromosome 2_1"/>
</dbReference>